<reference evidence="2 3" key="1">
    <citation type="journal article" date="2010" name="Int. J. Syst. Evol. Microbiol.">
        <title>Sphingopyxis bauzanensis sp. nov., a psychrophilic bacterium isolated from soil.</title>
        <authorList>
            <person name="Zhang D.C."/>
            <person name="Liu H.C."/>
            <person name="Xin Y.H."/>
            <person name="Zhou Y.G."/>
            <person name="Schinner F."/>
            <person name="Margesin R."/>
        </authorList>
    </citation>
    <scope>NUCLEOTIDE SEQUENCE [LARGE SCALE GENOMIC DNA]</scope>
    <source>
        <strain evidence="2 3">DSM 22271</strain>
    </source>
</reference>
<organism evidence="2 3">
    <name type="scientific">Sphingopyxis bauzanensis</name>
    <dbReference type="NCBI Taxonomy" id="651663"/>
    <lineage>
        <taxon>Bacteria</taxon>
        <taxon>Pseudomonadati</taxon>
        <taxon>Pseudomonadota</taxon>
        <taxon>Alphaproteobacteria</taxon>
        <taxon>Sphingomonadales</taxon>
        <taxon>Sphingomonadaceae</taxon>
        <taxon>Sphingopyxis</taxon>
    </lineage>
</organism>
<keyword evidence="1" id="KW-0812">Transmembrane</keyword>
<keyword evidence="1" id="KW-1133">Transmembrane helix</keyword>
<sequence>MASPWPPSRFWQYWALAGMLVLTAAFWWSVEGLTLFEDGAARGQIADGLLRFSLLILTPALVLVWLLAAWLRRRVGETGYWKMLGLVTMIWGGSVLVTRTLMG</sequence>
<proteinExistence type="predicted"/>
<gene>
    <name evidence="2" type="ORF">CDQ92_05020</name>
</gene>
<dbReference type="AlphaFoldDB" id="A0A246K1W1"/>
<accession>A0A246K1W1</accession>
<feature type="transmembrane region" description="Helical" evidence="1">
    <location>
        <begin position="50"/>
        <end position="71"/>
    </location>
</feature>
<dbReference type="OrthoDB" id="7450547at2"/>
<feature type="transmembrane region" description="Helical" evidence="1">
    <location>
        <begin position="83"/>
        <end position="102"/>
    </location>
</feature>
<feature type="transmembrane region" description="Helical" evidence="1">
    <location>
        <begin position="12"/>
        <end position="30"/>
    </location>
</feature>
<protein>
    <submittedName>
        <fullName evidence="2">Uncharacterized protein</fullName>
    </submittedName>
</protein>
<comment type="caution">
    <text evidence="2">The sequence shown here is derived from an EMBL/GenBank/DDBJ whole genome shotgun (WGS) entry which is preliminary data.</text>
</comment>
<name>A0A246K1W1_9SPHN</name>
<keyword evidence="3" id="KW-1185">Reference proteome</keyword>
<keyword evidence="1" id="KW-0472">Membrane</keyword>
<evidence type="ECO:0000313" key="2">
    <source>
        <dbReference type="EMBL" id="OWQ99482.1"/>
    </source>
</evidence>
<evidence type="ECO:0000256" key="1">
    <source>
        <dbReference type="SAM" id="Phobius"/>
    </source>
</evidence>
<dbReference type="Proteomes" id="UP000197361">
    <property type="component" value="Unassembled WGS sequence"/>
</dbReference>
<dbReference type="EMBL" id="NISK01000001">
    <property type="protein sequence ID" value="OWQ99482.1"/>
    <property type="molecule type" value="Genomic_DNA"/>
</dbReference>
<dbReference type="RefSeq" id="WP_088440224.1">
    <property type="nucleotide sequence ID" value="NZ_BMMC01000001.1"/>
</dbReference>
<evidence type="ECO:0000313" key="3">
    <source>
        <dbReference type="Proteomes" id="UP000197361"/>
    </source>
</evidence>